<dbReference type="Gene3D" id="1.25.40.10">
    <property type="entry name" value="Tetratricopeptide repeat domain"/>
    <property type="match status" value="1"/>
</dbReference>
<dbReference type="InterPro" id="IPR019734">
    <property type="entry name" value="TPR_rpt"/>
</dbReference>
<dbReference type="SMART" id="SM00028">
    <property type="entry name" value="TPR"/>
    <property type="match status" value="3"/>
</dbReference>
<sequence>MPHTLFSNENYYTEVILGLLRLHELEIAGKSDSDEADAVRDQMEYPWHLLSVQEKARITGLSEDLYSITNPPEPKPPNPQSDRKLYEAYIAREAGQWDKSLGLLRRWGRHIDSAKCAYLRGTIWRDAGDDTTASVFFKQAADLDSDNPSYTVMFLHSLRTVHPEQALHLAKHFLANHSSVLPEVVVKAAEIRYDSTRKMTKAESRVVHEELVQILQPITSELEPDDSTPNPMFASALSLLAFCQDHLGNITEAIVAYNRGIAADPGNDALLVARGILRYGTDSDSLHDFEAAIQLQTPLVWPYFYLAHSLLIHNRLGDCMRMSERALNMSASDLVRANLFEWVAIAKCELGFPLQQIRQAFQDAIRLAPENERIRANFNAFNSWAATQEHPIVWEKVTEEAIQAFGHTEFRPTLAA</sequence>
<dbReference type="InterPro" id="IPR011990">
    <property type="entry name" value="TPR-like_helical_dom_sf"/>
</dbReference>
<accession>A0A3D3R3P4</accession>
<dbReference type="SUPFAM" id="SSF48452">
    <property type="entry name" value="TPR-like"/>
    <property type="match status" value="1"/>
</dbReference>
<name>A0A3D3R3P4_9PLAN</name>
<reference evidence="1 2" key="1">
    <citation type="journal article" date="2018" name="Nat. Biotechnol.">
        <title>A standardized bacterial taxonomy based on genome phylogeny substantially revises the tree of life.</title>
        <authorList>
            <person name="Parks D.H."/>
            <person name="Chuvochina M."/>
            <person name="Waite D.W."/>
            <person name="Rinke C."/>
            <person name="Skarshewski A."/>
            <person name="Chaumeil P.A."/>
            <person name="Hugenholtz P."/>
        </authorList>
    </citation>
    <scope>NUCLEOTIDE SEQUENCE [LARGE SCALE GENOMIC DNA]</scope>
    <source>
        <strain evidence="1">UBA9375</strain>
    </source>
</reference>
<dbReference type="EMBL" id="DQAY01000023">
    <property type="protein sequence ID" value="HCO22210.1"/>
    <property type="molecule type" value="Genomic_DNA"/>
</dbReference>
<protein>
    <recommendedName>
        <fullName evidence="3">Tetratricopeptide repeat protein</fullName>
    </recommendedName>
</protein>
<evidence type="ECO:0000313" key="1">
    <source>
        <dbReference type="EMBL" id="HCO22210.1"/>
    </source>
</evidence>
<organism evidence="1 2">
    <name type="scientific">Gimesia maris</name>
    <dbReference type="NCBI Taxonomy" id="122"/>
    <lineage>
        <taxon>Bacteria</taxon>
        <taxon>Pseudomonadati</taxon>
        <taxon>Planctomycetota</taxon>
        <taxon>Planctomycetia</taxon>
        <taxon>Planctomycetales</taxon>
        <taxon>Planctomycetaceae</taxon>
        <taxon>Gimesia</taxon>
    </lineage>
</organism>
<comment type="caution">
    <text evidence="1">The sequence shown here is derived from an EMBL/GenBank/DDBJ whole genome shotgun (WGS) entry which is preliminary data.</text>
</comment>
<gene>
    <name evidence="1" type="ORF">DIT97_03755</name>
</gene>
<evidence type="ECO:0008006" key="3">
    <source>
        <dbReference type="Google" id="ProtNLM"/>
    </source>
</evidence>
<proteinExistence type="predicted"/>
<dbReference type="Proteomes" id="UP000263642">
    <property type="component" value="Unassembled WGS sequence"/>
</dbReference>
<evidence type="ECO:0000313" key="2">
    <source>
        <dbReference type="Proteomes" id="UP000263642"/>
    </source>
</evidence>
<dbReference type="AlphaFoldDB" id="A0A3D3R3P4"/>